<sequence length="68" mass="8047">MAFWEEISAQLLSDGITRTPGECKSLWTSLVHRYEASKREKKSWPYFEDMDKILSDLEATTTIFEWSR</sequence>
<reference evidence="1 2" key="1">
    <citation type="journal article" date="2021" name="Hortic Res">
        <title>High-quality reference genome and annotation aids understanding of berry development for evergreen blueberry (Vaccinium darrowii).</title>
        <authorList>
            <person name="Yu J."/>
            <person name="Hulse-Kemp A.M."/>
            <person name="Babiker E."/>
            <person name="Staton M."/>
        </authorList>
    </citation>
    <scope>NUCLEOTIDE SEQUENCE [LARGE SCALE GENOMIC DNA]</scope>
    <source>
        <strain evidence="2">cv. NJ 8807/NJ 8810</strain>
        <tissue evidence="1">Young leaf</tissue>
    </source>
</reference>
<keyword evidence="2" id="KW-1185">Reference proteome</keyword>
<protein>
    <submittedName>
        <fullName evidence="1">Uncharacterized protein</fullName>
    </submittedName>
</protein>
<dbReference type="EMBL" id="CM037159">
    <property type="protein sequence ID" value="KAH7866427.1"/>
    <property type="molecule type" value="Genomic_DNA"/>
</dbReference>
<dbReference type="Proteomes" id="UP000828048">
    <property type="component" value="Chromosome 9"/>
</dbReference>
<accession>A0ACB7ZKM2</accession>
<gene>
    <name evidence="1" type="ORF">Vadar_020236</name>
</gene>
<evidence type="ECO:0000313" key="2">
    <source>
        <dbReference type="Proteomes" id="UP000828048"/>
    </source>
</evidence>
<organism evidence="1 2">
    <name type="scientific">Vaccinium darrowii</name>
    <dbReference type="NCBI Taxonomy" id="229202"/>
    <lineage>
        <taxon>Eukaryota</taxon>
        <taxon>Viridiplantae</taxon>
        <taxon>Streptophyta</taxon>
        <taxon>Embryophyta</taxon>
        <taxon>Tracheophyta</taxon>
        <taxon>Spermatophyta</taxon>
        <taxon>Magnoliopsida</taxon>
        <taxon>eudicotyledons</taxon>
        <taxon>Gunneridae</taxon>
        <taxon>Pentapetalae</taxon>
        <taxon>asterids</taxon>
        <taxon>Ericales</taxon>
        <taxon>Ericaceae</taxon>
        <taxon>Vaccinioideae</taxon>
        <taxon>Vaccinieae</taxon>
        <taxon>Vaccinium</taxon>
    </lineage>
</organism>
<name>A0ACB7ZKM2_9ERIC</name>
<comment type="caution">
    <text evidence="1">The sequence shown here is derived from an EMBL/GenBank/DDBJ whole genome shotgun (WGS) entry which is preliminary data.</text>
</comment>
<evidence type="ECO:0000313" key="1">
    <source>
        <dbReference type="EMBL" id="KAH7866427.1"/>
    </source>
</evidence>
<proteinExistence type="predicted"/>